<dbReference type="RefSeq" id="WP_128766147.1">
    <property type="nucleotide sequence ID" value="NZ_JBHUOO010000007.1"/>
</dbReference>
<feature type="transmembrane region" description="Helical" evidence="1">
    <location>
        <begin position="228"/>
        <end position="248"/>
    </location>
</feature>
<evidence type="ECO:0000256" key="2">
    <source>
        <dbReference type="SAM" id="SignalP"/>
    </source>
</evidence>
<gene>
    <name evidence="3" type="ORF">DSM02_2757</name>
</gene>
<dbReference type="InterPro" id="IPR038330">
    <property type="entry name" value="TspO/MBR-related_sf"/>
</dbReference>
<feature type="transmembrane region" description="Helical" evidence="1">
    <location>
        <begin position="108"/>
        <end position="127"/>
    </location>
</feature>
<proteinExistence type="predicted"/>
<dbReference type="AlphaFoldDB" id="A0A4Q0P1Q3"/>
<accession>A0A4Q0P1Q3</accession>
<feature type="transmembrane region" description="Helical" evidence="1">
    <location>
        <begin position="49"/>
        <end position="73"/>
    </location>
</feature>
<feature type="chain" id="PRO_5020419280" description="TspO/MBR related protein" evidence="2">
    <location>
        <begin position="26"/>
        <end position="266"/>
    </location>
</feature>
<evidence type="ECO:0000313" key="3">
    <source>
        <dbReference type="EMBL" id="RXG20105.1"/>
    </source>
</evidence>
<comment type="caution">
    <text evidence="3">The sequence shown here is derived from an EMBL/GenBank/DDBJ whole genome shotgun (WGS) entry which is preliminary data.</text>
</comment>
<evidence type="ECO:0008006" key="5">
    <source>
        <dbReference type="Google" id="ProtNLM"/>
    </source>
</evidence>
<dbReference type="PANTHER" id="PTHR33802">
    <property type="entry name" value="SI:CH211-161H7.5-RELATED"/>
    <property type="match status" value="1"/>
</dbReference>
<keyword evidence="1" id="KW-0812">Transmembrane</keyword>
<feature type="transmembrane region" description="Helical" evidence="1">
    <location>
        <begin position="139"/>
        <end position="168"/>
    </location>
</feature>
<feature type="transmembrane region" description="Helical" evidence="1">
    <location>
        <begin position="174"/>
        <end position="193"/>
    </location>
</feature>
<evidence type="ECO:0000256" key="1">
    <source>
        <dbReference type="SAM" id="Phobius"/>
    </source>
</evidence>
<keyword evidence="1" id="KW-1133">Transmembrane helix</keyword>
<sequence>MKKKLAIFNLLSVILVLAVNGLSQAQRWNDTTIGEMSARYDNLFTPAGYAFSIWGFIFLGLIGYAIFGIRRAYFSTKKTPHIEQTGYWFAIANVLNAAWVAAFTYDYVWLSVLIMLGLLVSLLKIILKTNMERWDAPIAIIAFVWWPICFYSGWIAVATIANISAFLVSIGIEFSQLTQIVITMVMITIAVYLNNLMINLRNMREFALVGAWALFAIFIRHNGEIAAIAYYALAGAVVLTVAAGLHGYRNRETNPVKKLQERFFKH</sequence>
<reference evidence="3 4" key="1">
    <citation type="submission" date="2018-07" db="EMBL/GenBank/DDBJ databases">
        <title>Leeuwenhoekiella genomics.</title>
        <authorList>
            <person name="Tahon G."/>
            <person name="Willems A."/>
        </authorList>
    </citation>
    <scope>NUCLEOTIDE SEQUENCE [LARGE SCALE GENOMIC DNA]</scope>
    <source>
        <strain evidence="3 4">LMG 29608</strain>
    </source>
</reference>
<dbReference type="Proteomes" id="UP000289859">
    <property type="component" value="Unassembled WGS sequence"/>
</dbReference>
<feature type="signal peptide" evidence="2">
    <location>
        <begin position="1"/>
        <end position="25"/>
    </location>
</feature>
<dbReference type="EMBL" id="QOVK01000013">
    <property type="protein sequence ID" value="RXG20105.1"/>
    <property type="molecule type" value="Genomic_DNA"/>
</dbReference>
<keyword evidence="2" id="KW-0732">Signal</keyword>
<name>A0A4Q0P1Q3_9FLAO</name>
<dbReference type="Gene3D" id="1.20.1260.100">
    <property type="entry name" value="TspO/MBR protein"/>
    <property type="match status" value="1"/>
</dbReference>
<feature type="transmembrane region" description="Helical" evidence="1">
    <location>
        <begin position="205"/>
        <end position="222"/>
    </location>
</feature>
<dbReference type="PANTHER" id="PTHR33802:SF1">
    <property type="entry name" value="XK-RELATED PROTEIN"/>
    <property type="match status" value="1"/>
</dbReference>
<dbReference type="OrthoDB" id="5189031at2"/>
<feature type="transmembrane region" description="Helical" evidence="1">
    <location>
        <begin position="85"/>
        <end position="102"/>
    </location>
</feature>
<protein>
    <recommendedName>
        <fullName evidence="5">TspO/MBR related protein</fullName>
    </recommendedName>
</protein>
<keyword evidence="4" id="KW-1185">Reference proteome</keyword>
<keyword evidence="1" id="KW-0472">Membrane</keyword>
<organism evidence="3 4">
    <name type="scientific">Leeuwenhoekiella polynyae</name>
    <dbReference type="NCBI Taxonomy" id="1550906"/>
    <lineage>
        <taxon>Bacteria</taxon>
        <taxon>Pseudomonadati</taxon>
        <taxon>Bacteroidota</taxon>
        <taxon>Flavobacteriia</taxon>
        <taxon>Flavobacteriales</taxon>
        <taxon>Flavobacteriaceae</taxon>
        <taxon>Leeuwenhoekiella</taxon>
    </lineage>
</organism>
<evidence type="ECO:0000313" key="4">
    <source>
        <dbReference type="Proteomes" id="UP000289859"/>
    </source>
</evidence>